<dbReference type="PANTHER" id="PTHR30563:SF0">
    <property type="entry name" value="DNA RECOMBINATION PROTEIN RMUC"/>
    <property type="match status" value="1"/>
</dbReference>
<comment type="function">
    <text evidence="1">Involved in DNA recombination.</text>
</comment>
<dbReference type="Pfam" id="PF02646">
    <property type="entry name" value="RmuC"/>
    <property type="match status" value="1"/>
</dbReference>
<evidence type="ECO:0000256" key="3">
    <source>
        <dbReference type="ARBA" id="ARBA00023054"/>
    </source>
</evidence>
<feature type="coiled-coil region" evidence="5">
    <location>
        <begin position="53"/>
        <end position="150"/>
    </location>
</feature>
<evidence type="ECO:0000313" key="8">
    <source>
        <dbReference type="Proteomes" id="UP000061010"/>
    </source>
</evidence>
<evidence type="ECO:0000256" key="6">
    <source>
        <dbReference type="SAM" id="MobiDB-lite"/>
    </source>
</evidence>
<evidence type="ECO:0000313" key="7">
    <source>
        <dbReference type="EMBL" id="ALJ30071.1"/>
    </source>
</evidence>
<comment type="similarity">
    <text evidence="2">Belongs to the RmuC family.</text>
</comment>
<protein>
    <submittedName>
        <fullName evidence="7">DNA recombination protein RmuC</fullName>
    </submittedName>
</protein>
<keyword evidence="4" id="KW-0233">DNA recombination</keyword>
<evidence type="ECO:0000256" key="5">
    <source>
        <dbReference type="SAM" id="Coils"/>
    </source>
</evidence>
<dbReference type="GO" id="GO:0006310">
    <property type="term" value="P:DNA recombination"/>
    <property type="evidence" value="ECO:0007669"/>
    <property type="project" value="UniProtKB-KW"/>
</dbReference>
<keyword evidence="3 5" id="KW-0175">Coiled coil</keyword>
<sequence length="521" mass="56954">MQTETLILAGLLLAVIVLLVFLFRRTGGNGHAEALARDLDAERQRANAAAIDAGQLRGRLESLAAEMEHERREQAEQARQLAAMNQRIEREATQSAEAAVRLAEREAALANARAQLAELTAALDRERQALHAAQAGAARLQAELQHARQAQEELRDWIGAARENLSGAFTELAAKVFDEKGQQFEKNVRLATGQSRTDIETLLKPFADKLGEFRQRVDTLYGEEARERASLLGAVGELKTLNQDMAAQAAALTSALKGSAKVRGDWGELMLDNVLRGSGLEEGIHYERQAHATTDEGDSLRPDVVVRFPDQRAVVIDSKVNLIAWQEAMNAATPEQQDEALRRHAVGLRQHVKDLGDKNYPKAIGGDALDVTIAFVPIEGALSAALGVDMDLQSYAFDRRVVFASPNTLMALLRVTERLWTRDKVQRQALEISDTGGKVLDALVAFLAEFDMVGRKLEEAGKAFAQARNRLTESPQSVSNRARRLAELGSKARKALPPELQPESVRALTDGMTGDDATATD</sequence>
<gene>
    <name evidence="7" type="primary">rmuC</name>
    <name evidence="7" type="ORF">AOT14_37410</name>
</gene>
<dbReference type="PATRIC" id="fig|128780.6.peg.3787"/>
<dbReference type="PANTHER" id="PTHR30563">
    <property type="entry name" value="DNA RECOMBINATION PROTEIN RMUC"/>
    <property type="match status" value="1"/>
</dbReference>
<accession>A0A0S1B4Q5</accession>
<dbReference type="AlphaFoldDB" id="A0A0S1B4Q5"/>
<evidence type="ECO:0000256" key="2">
    <source>
        <dbReference type="ARBA" id="ARBA00009840"/>
    </source>
</evidence>
<feature type="region of interest" description="Disordered" evidence="6">
    <location>
        <begin position="488"/>
        <end position="521"/>
    </location>
</feature>
<organism evidence="7 8">
    <name type="scientific">Stenotrophomonas acidaminiphila</name>
    <dbReference type="NCBI Taxonomy" id="128780"/>
    <lineage>
        <taxon>Bacteria</taxon>
        <taxon>Pseudomonadati</taxon>
        <taxon>Pseudomonadota</taxon>
        <taxon>Gammaproteobacteria</taxon>
        <taxon>Lysobacterales</taxon>
        <taxon>Lysobacteraceae</taxon>
        <taxon>Stenotrophomonas</taxon>
    </lineage>
</organism>
<dbReference type="InterPro" id="IPR003798">
    <property type="entry name" value="DNA_recombination_RmuC"/>
</dbReference>
<evidence type="ECO:0000256" key="4">
    <source>
        <dbReference type="ARBA" id="ARBA00023172"/>
    </source>
</evidence>
<dbReference type="KEGG" id="sacz:AOT14_37410"/>
<name>A0A0S1B4Q5_9GAMM</name>
<proteinExistence type="inferred from homology"/>
<dbReference type="OrthoDB" id="9765111at2"/>
<reference evidence="7 8" key="1">
    <citation type="journal article" date="2015" name="Genome Announc.">
        <title>Complete Genome Sequencing of Stenotrophomonas acidaminiphila ZAC14D2_NAIMI4_2, a Multidrug-Resistant Strain Isolated from Sediments of a Polluted River in Mexico, Uncovers New Antibiotic Resistance Genes and a Novel Class-II Lasso Peptide Biosynthesis Gene Cluster.</title>
        <authorList>
            <person name="Vinuesa P."/>
            <person name="Ochoa-Sanchez L.E."/>
        </authorList>
    </citation>
    <scope>NUCLEOTIDE SEQUENCE [LARGE SCALE GENOMIC DNA]</scope>
    <source>
        <strain evidence="7 8">ZAC14D2_NAIMI4_2</strain>
    </source>
</reference>
<feature type="compositionally biased region" description="Low complexity" evidence="6">
    <location>
        <begin position="509"/>
        <end position="521"/>
    </location>
</feature>
<keyword evidence="8" id="KW-1185">Reference proteome</keyword>
<dbReference type="Proteomes" id="UP000061010">
    <property type="component" value="Chromosome"/>
</dbReference>
<evidence type="ECO:0000256" key="1">
    <source>
        <dbReference type="ARBA" id="ARBA00003416"/>
    </source>
</evidence>
<dbReference type="EMBL" id="CP012900">
    <property type="protein sequence ID" value="ALJ30071.1"/>
    <property type="molecule type" value="Genomic_DNA"/>
</dbReference>